<gene>
    <name evidence="3" type="ORF">HZS54_10490</name>
</gene>
<dbReference type="AlphaFoldDB" id="A0A7D5PB58"/>
<proteinExistence type="predicted"/>
<organism evidence="3 4">
    <name type="scientific">Halosimplex pelagicum</name>
    <dbReference type="NCBI Taxonomy" id="869886"/>
    <lineage>
        <taxon>Archaea</taxon>
        <taxon>Methanobacteriati</taxon>
        <taxon>Methanobacteriota</taxon>
        <taxon>Stenosarchaea group</taxon>
        <taxon>Halobacteria</taxon>
        <taxon>Halobacteriales</taxon>
        <taxon>Haloarculaceae</taxon>
        <taxon>Halosimplex</taxon>
    </lineage>
</organism>
<dbReference type="Gene3D" id="2.60.120.10">
    <property type="entry name" value="Jelly Rolls"/>
    <property type="match status" value="1"/>
</dbReference>
<evidence type="ECO:0000313" key="4">
    <source>
        <dbReference type="Proteomes" id="UP000509346"/>
    </source>
</evidence>
<evidence type="ECO:0000313" key="3">
    <source>
        <dbReference type="EMBL" id="QLH82022.1"/>
    </source>
</evidence>
<dbReference type="PANTHER" id="PTHR40112">
    <property type="entry name" value="H2HPP ISOMERASE"/>
    <property type="match status" value="1"/>
</dbReference>
<feature type="domain" description="Cupin type-2" evidence="2">
    <location>
        <begin position="33"/>
        <end position="101"/>
    </location>
</feature>
<dbReference type="InterPro" id="IPR052535">
    <property type="entry name" value="Bacilysin_H2HPP_isomerase"/>
</dbReference>
<dbReference type="OrthoDB" id="114121at2157"/>
<dbReference type="GeneID" id="56083021"/>
<dbReference type="Pfam" id="PF07883">
    <property type="entry name" value="Cupin_2"/>
    <property type="match status" value="1"/>
</dbReference>
<dbReference type="KEGG" id="hpel:HZS54_10490"/>
<dbReference type="RefSeq" id="WP_179922490.1">
    <property type="nucleotide sequence ID" value="NZ_CP058909.1"/>
</dbReference>
<protein>
    <submittedName>
        <fullName evidence="3">Cupin domain-containing protein</fullName>
    </submittedName>
</protein>
<dbReference type="InterPro" id="IPR014710">
    <property type="entry name" value="RmlC-like_jellyroll"/>
</dbReference>
<name>A0A7D5PB58_9EURY</name>
<sequence>MESESLSEQETREPEEGVHVTQLVTGENMNAQHFRFDAGATAMEHSHPHEQIVYIMEGTFTIILDGEPFEFEAGDSYVIPGGVPHASENNTDEPVSGLDIFSPARDGTPWD</sequence>
<evidence type="ECO:0000256" key="1">
    <source>
        <dbReference type="SAM" id="MobiDB-lite"/>
    </source>
</evidence>
<reference evidence="3 4" key="1">
    <citation type="submission" date="2020-07" db="EMBL/GenBank/DDBJ databases">
        <title>Halosimplex litoreum sp. nov. and Halosimplex rubrum sp. nov., isolated from different salt environments.</title>
        <authorList>
            <person name="Cui H."/>
        </authorList>
    </citation>
    <scope>NUCLEOTIDE SEQUENCE [LARGE SCALE GENOMIC DNA]</scope>
    <source>
        <strain evidence="3 4">R2</strain>
    </source>
</reference>
<dbReference type="InterPro" id="IPR011051">
    <property type="entry name" value="RmlC_Cupin_sf"/>
</dbReference>
<evidence type="ECO:0000259" key="2">
    <source>
        <dbReference type="Pfam" id="PF07883"/>
    </source>
</evidence>
<dbReference type="InterPro" id="IPR013096">
    <property type="entry name" value="Cupin_2"/>
</dbReference>
<dbReference type="EMBL" id="CP058909">
    <property type="protein sequence ID" value="QLH82022.1"/>
    <property type="molecule type" value="Genomic_DNA"/>
</dbReference>
<accession>A0A7D5PB58</accession>
<feature type="region of interest" description="Disordered" evidence="1">
    <location>
        <begin position="82"/>
        <end position="111"/>
    </location>
</feature>
<dbReference type="Proteomes" id="UP000509346">
    <property type="component" value="Chromosome"/>
</dbReference>
<dbReference type="PANTHER" id="PTHR40112:SF1">
    <property type="entry name" value="H2HPP ISOMERASE"/>
    <property type="match status" value="1"/>
</dbReference>
<keyword evidence="4" id="KW-1185">Reference proteome</keyword>
<dbReference type="CDD" id="cd02238">
    <property type="entry name" value="cupin_KdgF"/>
    <property type="match status" value="1"/>
</dbReference>
<dbReference type="SUPFAM" id="SSF51182">
    <property type="entry name" value="RmlC-like cupins"/>
    <property type="match status" value="1"/>
</dbReference>